<dbReference type="OrthoDB" id="2017405at2759"/>
<gene>
    <name evidence="1" type="ORF">PIIN_09935</name>
</gene>
<name>G4TX96_SERID</name>
<proteinExistence type="predicted"/>
<comment type="caution">
    <text evidence="1">The sequence shown here is derived from an EMBL/GenBank/DDBJ whole genome shotgun (WGS) entry which is preliminary data.</text>
</comment>
<dbReference type="AlphaFoldDB" id="G4TX96"/>
<accession>G4TX96</accession>
<sequence>MSSTSTSSPESTPFPESSLNYDQIVKQEFDHLSKVHPQYKDIPTCMSLLGLYLSCNGFKNHMRSIYRDGEMAKCAQKFDDFRFCMQMKFKTEEERREAWLLHRAKWWATRRTTGSSEDVWDIRTKPLDNYPGPPRTFTFDWDSKDFVALPDTKPS</sequence>
<dbReference type="InterPro" id="IPR021475">
    <property type="entry name" value="Pants/Emi1-like"/>
</dbReference>
<keyword evidence="2" id="KW-1185">Reference proteome</keyword>
<evidence type="ECO:0000313" key="1">
    <source>
        <dbReference type="EMBL" id="CCA75939.1"/>
    </source>
</evidence>
<evidence type="ECO:0000313" key="2">
    <source>
        <dbReference type="Proteomes" id="UP000007148"/>
    </source>
</evidence>
<dbReference type="EMBL" id="CAFZ01000559">
    <property type="protein sequence ID" value="CCA75939.1"/>
    <property type="molecule type" value="Genomic_DNA"/>
</dbReference>
<dbReference type="Proteomes" id="UP000007148">
    <property type="component" value="Unassembled WGS sequence"/>
</dbReference>
<reference evidence="1 2" key="1">
    <citation type="journal article" date="2011" name="PLoS Pathog.">
        <title>Endophytic Life Strategies Decoded by Genome and Transcriptome Analyses of the Mutualistic Root Symbiont Piriformospora indica.</title>
        <authorList>
            <person name="Zuccaro A."/>
            <person name="Lahrmann U."/>
            <person name="Guldener U."/>
            <person name="Langen G."/>
            <person name="Pfiffi S."/>
            <person name="Biedenkopf D."/>
            <person name="Wong P."/>
            <person name="Samans B."/>
            <person name="Grimm C."/>
            <person name="Basiewicz M."/>
            <person name="Murat C."/>
            <person name="Martin F."/>
            <person name="Kogel K.H."/>
        </authorList>
    </citation>
    <scope>NUCLEOTIDE SEQUENCE [LARGE SCALE GENOMIC DNA]</scope>
    <source>
        <strain evidence="1 2">DSM 11827</strain>
    </source>
</reference>
<protein>
    <submittedName>
        <fullName evidence="1">Uncharacterized protein</fullName>
    </submittedName>
</protein>
<dbReference type="InParanoid" id="G4TX96"/>
<dbReference type="OMA" id="PGCMKLF"/>
<dbReference type="STRING" id="1109443.G4TX96"/>
<dbReference type="PANTHER" id="PTHR28052:SF1">
    <property type="entry name" value="UPF0545 PROTEIN C22ORF39"/>
    <property type="match status" value="1"/>
</dbReference>
<organism evidence="1 2">
    <name type="scientific">Serendipita indica (strain DSM 11827)</name>
    <name type="common">Root endophyte fungus</name>
    <name type="synonym">Piriformospora indica</name>
    <dbReference type="NCBI Taxonomy" id="1109443"/>
    <lineage>
        <taxon>Eukaryota</taxon>
        <taxon>Fungi</taxon>
        <taxon>Dikarya</taxon>
        <taxon>Basidiomycota</taxon>
        <taxon>Agaricomycotina</taxon>
        <taxon>Agaricomycetes</taxon>
        <taxon>Sebacinales</taxon>
        <taxon>Serendipitaceae</taxon>
        <taxon>Serendipita</taxon>
    </lineage>
</organism>
<dbReference type="Pfam" id="PF11326">
    <property type="entry name" value="PANTS-like"/>
    <property type="match status" value="1"/>
</dbReference>
<dbReference type="PANTHER" id="PTHR28052">
    <property type="entry name" value="UPF0545 PROTEIN C22ORF39"/>
    <property type="match status" value="1"/>
</dbReference>
<dbReference type="HOGENOM" id="CLU_131110_1_0_1"/>
<dbReference type="eggNOG" id="ENOG502S419">
    <property type="taxonomic scope" value="Eukaryota"/>
</dbReference>